<sequence>MVLSRSIAPEDCCIDSRGYFFYELPLYLRGGRDGDVSANRFSIPCSDEWTSVLVNGWMNYVPPDARLPDQGWKIHVSTVPSQAAQVLARVADVCLRRGLPFKHLPDMAAVVRSNAKYADRGGSGKFITIYPRQEDVELESLLVELEDQLASFVGPYILSDIRWRDSPVFLRYGGFRSRTAVIDGESVAVIRDDESRDVPDHRVPYFMPPSRSKIPEFLRDIVDSRVGGVSLITGHDFPYEVISAMHFANSGGVYLARHRDAPDTNVVLKEGRPHVAVDPATGNDAADRLLVEYNALVALRSVPGIVDAQRTFQAGGHRFVQIDFVDGNTLYDWVARNFPYPTTASVDDYVCEALSIANQVSEAVREAHRRGYALVDVQPRNIFVDYDPELPNASLRVTLIDLELAHSIFNDTGSPPPARFIGTPGFVSGIDDEFSAQQRDGYAVVRSIVHMFHPVTPLSSVSDTLWDGQKKYIRDVFGTQSVEAIERIDAIFGSPLQRSVARARAAAVRSAWLPSCSNSKEVRADLVTGILRSRTASRDDCVYPGSPAMYGTALGLASVGHGAAGVMLMLNRQAPCVRQRRVFVAELDQFQALYQSSEDFSLLTGRTGMACALWELGAPRESVSALVSGCAGAARRSGRYGLADGAGGIAAAVASICQSGGDSSIASEIAELADTLTAGPAVERALNGSPGLFDGMAGLAVGLLLLSLCPGVDAAALRSSGRTLVDAAVDTLVEAPDGSLHVRSRGALYPYLGSGSAGVGVAVAVMHQLTGEPLTADHVHVLHRVRRACHVRSCLYPGLLKGMSGLLVAERMFTELLGPPRTAMNPLELLAPFLFHSPSGLLSSGDGGRRLAVDYAHGAAGLLPALADSSHLLDWLPVANPHRLLSPRTSQPITIN</sequence>
<accession>D5UQR3</accession>
<dbReference type="SUPFAM" id="SSF56112">
    <property type="entry name" value="Protein kinase-like (PK-like)"/>
    <property type="match status" value="1"/>
</dbReference>
<organism evidence="2 3">
    <name type="scientific">Tsukamurella paurometabola (strain ATCC 8368 / DSM 20162 / CCUG 35730 / CIP 100753 / JCM 10117 / KCTC 9821 / NBRC 16120 / NCIMB 702349 / NCTC 13040)</name>
    <name type="common">Corynebacterium paurometabolum</name>
    <dbReference type="NCBI Taxonomy" id="521096"/>
    <lineage>
        <taxon>Bacteria</taxon>
        <taxon>Bacillati</taxon>
        <taxon>Actinomycetota</taxon>
        <taxon>Actinomycetes</taxon>
        <taxon>Mycobacteriales</taxon>
        <taxon>Tsukamurellaceae</taxon>
        <taxon>Tsukamurella</taxon>
    </lineage>
</organism>
<dbReference type="Gene3D" id="1.50.10.10">
    <property type="match status" value="1"/>
</dbReference>
<dbReference type="GO" id="GO:0005975">
    <property type="term" value="P:carbohydrate metabolic process"/>
    <property type="evidence" value="ECO:0007669"/>
    <property type="project" value="InterPro"/>
</dbReference>
<dbReference type="Proteomes" id="UP000001213">
    <property type="component" value="Chromosome"/>
</dbReference>
<gene>
    <name evidence="2" type="ordered locus">Tpau_0246</name>
</gene>
<dbReference type="AlphaFoldDB" id="D5UQR3"/>
<keyword evidence="2" id="KW-0418">Kinase</keyword>
<evidence type="ECO:0000313" key="3">
    <source>
        <dbReference type="Proteomes" id="UP000001213"/>
    </source>
</evidence>
<reference evidence="2 3" key="2">
    <citation type="journal article" date="2011" name="Stand. Genomic Sci.">
        <title>Complete genome sequence of Tsukamurella paurometabola type strain (no. 33).</title>
        <authorList>
            <person name="Munk A.C."/>
            <person name="Lapidus A."/>
            <person name="Lucas S."/>
            <person name="Nolan M."/>
            <person name="Tice H."/>
            <person name="Cheng J.F."/>
            <person name="Del Rio T.G."/>
            <person name="Goodwin L."/>
            <person name="Pitluck S."/>
            <person name="Liolios K."/>
            <person name="Huntemann M."/>
            <person name="Ivanova N."/>
            <person name="Mavromatis K."/>
            <person name="Mikhailova N."/>
            <person name="Pati A."/>
            <person name="Chen A."/>
            <person name="Palaniappan K."/>
            <person name="Tapia R."/>
            <person name="Han C."/>
            <person name="Land M."/>
            <person name="Hauser L."/>
            <person name="Chang Y.J."/>
            <person name="Jeffries C.D."/>
            <person name="Brettin T."/>
            <person name="Yasawong M."/>
            <person name="Brambilla E.M."/>
            <person name="Rohde M."/>
            <person name="Sikorski J."/>
            <person name="Goker M."/>
            <person name="Detter J.C."/>
            <person name="Woyke T."/>
            <person name="Bristow J."/>
            <person name="Eisen J.A."/>
            <person name="Markowitz V."/>
            <person name="Hugenholtz P."/>
            <person name="Kyrpides N.C."/>
            <person name="Klenk H.P."/>
        </authorList>
    </citation>
    <scope>NUCLEOTIDE SEQUENCE [LARGE SCALE GENOMIC DNA]</scope>
    <source>
        <strain evidence="3">ATCC 8368 / DSM 20162 / CCUG 35730 / CIP 100753 / JCM 10117 / KCTC 9821 / NBRC 16120 / NCIMB 702349 / NCTC 13040</strain>
    </source>
</reference>
<dbReference type="Pfam" id="PF25816">
    <property type="entry name" value="RamC_N"/>
    <property type="match status" value="1"/>
</dbReference>
<dbReference type="RefSeq" id="WP_013124951.1">
    <property type="nucleotide sequence ID" value="NC_014158.1"/>
</dbReference>
<dbReference type="Pfam" id="PF00069">
    <property type="entry name" value="Pkinase"/>
    <property type="match status" value="1"/>
</dbReference>
<dbReference type="EMBL" id="CP001966">
    <property type="protein sequence ID" value="ADG76896.1"/>
    <property type="molecule type" value="Genomic_DNA"/>
</dbReference>
<dbReference type="PROSITE" id="PS50011">
    <property type="entry name" value="PROTEIN_KINASE_DOM"/>
    <property type="match status" value="1"/>
</dbReference>
<keyword evidence="2" id="KW-0723">Serine/threonine-protein kinase</keyword>
<dbReference type="eggNOG" id="COG0515">
    <property type="taxonomic scope" value="Bacteria"/>
</dbReference>
<dbReference type="NCBIfam" id="NF038151">
    <property type="entry name" value="lanthi_synth_III"/>
    <property type="match status" value="1"/>
</dbReference>
<dbReference type="InterPro" id="IPR000719">
    <property type="entry name" value="Prot_kinase_dom"/>
</dbReference>
<dbReference type="GO" id="GO:0004674">
    <property type="term" value="F:protein serine/threonine kinase activity"/>
    <property type="evidence" value="ECO:0007669"/>
    <property type="project" value="UniProtKB-KW"/>
</dbReference>
<keyword evidence="2" id="KW-0808">Transferase</keyword>
<dbReference type="InterPro" id="IPR011009">
    <property type="entry name" value="Kinase-like_dom_sf"/>
</dbReference>
<dbReference type="Gene3D" id="1.10.510.10">
    <property type="entry name" value="Transferase(Phosphotransferase) domain 1"/>
    <property type="match status" value="1"/>
</dbReference>
<dbReference type="SMART" id="SM00220">
    <property type="entry name" value="S_TKc"/>
    <property type="match status" value="1"/>
</dbReference>
<dbReference type="HOGENOM" id="CLU_014914_0_0_11"/>
<dbReference type="InterPro" id="IPR057929">
    <property type="entry name" value="RamC_N"/>
</dbReference>
<evidence type="ECO:0000313" key="2">
    <source>
        <dbReference type="EMBL" id="ADG76896.1"/>
    </source>
</evidence>
<dbReference type="STRING" id="521096.Tpau_0246"/>
<dbReference type="SUPFAM" id="SSF158745">
    <property type="entry name" value="LanC-like"/>
    <property type="match status" value="1"/>
</dbReference>
<dbReference type="KEGG" id="tpr:Tpau_0246"/>
<proteinExistence type="predicted"/>
<reference evidence="3" key="1">
    <citation type="submission" date="2010-03" db="EMBL/GenBank/DDBJ databases">
        <title>The complete chromosome of Tsukamurella paurometabola DSM 20162.</title>
        <authorList>
            <consortium name="US DOE Joint Genome Institute (JGI-PGF)"/>
            <person name="Lucas S."/>
            <person name="Copeland A."/>
            <person name="Lapidus A."/>
            <person name="Glavina del Rio T."/>
            <person name="Dalin E."/>
            <person name="Tice H."/>
            <person name="Bruce D."/>
            <person name="Goodwin L."/>
            <person name="Pitluck S."/>
            <person name="Kyrpides N."/>
            <person name="Mavromatis K."/>
            <person name="Ivanova N."/>
            <person name="Mikhailova N."/>
            <person name="Munk A.C."/>
            <person name="Brettin T."/>
            <person name="Detter J.C."/>
            <person name="Tapia R."/>
            <person name="Han C."/>
            <person name="Larimer F."/>
            <person name="Land M."/>
            <person name="Hauser L."/>
            <person name="Markowitz V."/>
            <person name="Cheng J.-F."/>
            <person name="Hugenholtz P."/>
            <person name="Woyke T."/>
            <person name="Wu D."/>
            <person name="Jando M."/>
            <person name="Brambilla E."/>
            <person name="Klenk H.-P."/>
            <person name="Eisen J.A."/>
        </authorList>
    </citation>
    <scope>NUCLEOTIDE SEQUENCE [LARGE SCALE GENOMIC DNA]</scope>
    <source>
        <strain evidence="3">ATCC 8368 / DSM 20162 / CCUG 35730 / CIP 100753 / JCM 10117 / KCTC 9821 / NBRC 16120 / NCIMB 702349 / NCTC 13040</strain>
    </source>
</reference>
<feature type="domain" description="Protein kinase" evidence="1">
    <location>
        <begin position="239"/>
        <end position="513"/>
    </location>
</feature>
<keyword evidence="3" id="KW-1185">Reference proteome</keyword>
<dbReference type="GO" id="GO:0005524">
    <property type="term" value="F:ATP binding"/>
    <property type="evidence" value="ECO:0007669"/>
    <property type="project" value="InterPro"/>
</dbReference>
<protein>
    <submittedName>
        <fullName evidence="2">Serine/threonine protein kinase</fullName>
    </submittedName>
</protein>
<name>D5UQR3_TSUPD</name>
<dbReference type="InterPro" id="IPR053524">
    <property type="entry name" value="Aerial_hyphae_peptide-synth"/>
</dbReference>
<dbReference type="InterPro" id="IPR012341">
    <property type="entry name" value="6hp_glycosidase-like_sf"/>
</dbReference>
<evidence type="ECO:0000259" key="1">
    <source>
        <dbReference type="PROSITE" id="PS50011"/>
    </source>
</evidence>